<sequence>MIDVSAWISAGAAVISVAMTGVTIWWPWHTRSLPSFTQRRITLRHADERLVPLIVACGFRRPFLFAEWRNDGDGPAHAVKVTSDSACDIRLMVEGPQFEHGYDLVDDVALLNPGESFVAIILPTSGTDLESVDAVLEYREEPTRLDRSLVSTRFPLPYRLPALRPLDIRERRAAWEYLRETCERLGYGTTDAEVRYFVSRVLLEDYRAVDPTCVDNPRSG</sequence>
<reference evidence="2 3" key="1">
    <citation type="journal article" date="2017" name="Anaerobe">
        <title>Quantification, isolation and characterization of Bifidobacterium from the vaginal microbiomes of reproductive aged women.</title>
        <authorList>
            <person name="Freitas A.C."/>
            <person name="Hill J.E."/>
        </authorList>
    </citation>
    <scope>NUCLEOTIDE SEQUENCE [LARGE SCALE GENOMIC DNA]</scope>
    <source>
        <strain evidence="2 3">N6D05</strain>
    </source>
</reference>
<feature type="transmembrane region" description="Helical" evidence="1">
    <location>
        <begin position="6"/>
        <end position="28"/>
    </location>
</feature>
<evidence type="ECO:0000256" key="1">
    <source>
        <dbReference type="SAM" id="Phobius"/>
    </source>
</evidence>
<protein>
    <submittedName>
        <fullName evidence="2">Uncharacterized protein</fullName>
    </submittedName>
</protein>
<dbReference type="EMBL" id="NJNR01000013">
    <property type="protein sequence ID" value="RDX09691.1"/>
    <property type="molecule type" value="Genomic_DNA"/>
</dbReference>
<evidence type="ECO:0000313" key="3">
    <source>
        <dbReference type="Proteomes" id="UP000257074"/>
    </source>
</evidence>
<proteinExistence type="predicted"/>
<gene>
    <name evidence="2" type="ORF">CE169_03500</name>
</gene>
<organism evidence="2 3">
    <name type="scientific">Bifidobacterium longum</name>
    <dbReference type="NCBI Taxonomy" id="216816"/>
    <lineage>
        <taxon>Bacteria</taxon>
        <taxon>Bacillati</taxon>
        <taxon>Actinomycetota</taxon>
        <taxon>Actinomycetes</taxon>
        <taxon>Bifidobacteriales</taxon>
        <taxon>Bifidobacteriaceae</taxon>
        <taxon>Bifidobacterium</taxon>
    </lineage>
</organism>
<dbReference type="RefSeq" id="WP_101010374.1">
    <property type="nucleotide sequence ID" value="NZ_JADNIF010000010.1"/>
</dbReference>
<comment type="caution">
    <text evidence="2">The sequence shown here is derived from an EMBL/GenBank/DDBJ whole genome shotgun (WGS) entry which is preliminary data.</text>
</comment>
<evidence type="ECO:0000313" key="2">
    <source>
        <dbReference type="EMBL" id="RDX09691.1"/>
    </source>
</evidence>
<keyword evidence="1" id="KW-0812">Transmembrane</keyword>
<keyword evidence="1" id="KW-0472">Membrane</keyword>
<dbReference type="AlphaFoldDB" id="A0A3D8U0G3"/>
<name>A0A3D8U0G3_BIFLN</name>
<accession>A0A3D8U0G3</accession>
<keyword evidence="1" id="KW-1133">Transmembrane helix</keyword>
<dbReference type="Proteomes" id="UP000257074">
    <property type="component" value="Unassembled WGS sequence"/>
</dbReference>